<name>A0ACC1R5G9_9HYPO</name>
<organism evidence="1 2">
    <name type="scientific">Lecanicillium saksenae</name>
    <dbReference type="NCBI Taxonomy" id="468837"/>
    <lineage>
        <taxon>Eukaryota</taxon>
        <taxon>Fungi</taxon>
        <taxon>Dikarya</taxon>
        <taxon>Ascomycota</taxon>
        <taxon>Pezizomycotina</taxon>
        <taxon>Sordariomycetes</taxon>
        <taxon>Hypocreomycetidae</taxon>
        <taxon>Hypocreales</taxon>
        <taxon>Cordycipitaceae</taxon>
        <taxon>Lecanicillium</taxon>
    </lineage>
</organism>
<dbReference type="Proteomes" id="UP001148737">
    <property type="component" value="Unassembled WGS sequence"/>
</dbReference>
<proteinExistence type="predicted"/>
<gene>
    <name evidence="1" type="ORF">NLG97_g1773</name>
</gene>
<evidence type="ECO:0000313" key="2">
    <source>
        <dbReference type="Proteomes" id="UP001148737"/>
    </source>
</evidence>
<sequence length="265" mass="30294">MPPGTMAPEAIETLLRVAAEARERTSAENRVGIDSDSDSEYEPRPEGEVPERRIHLRDKWCQLCLPPSINDYENTLRQGVPLRGFMVDCHSRVNERSKRCIRCVRIQRSCLAIERGIEADRAWLVYMMNSVDGWIVTCNENGEPYLTEHGRRRLGELILQLAKEFKNTQNRHRSAWSLVGANKTAAENRRAYEVAMDRRAGQLLQVENHRLPQLGIQPSDTEHNAWMAAKIAFRIDLLDANCAEYPQHMGVVPARRATITKPQNI</sequence>
<comment type="caution">
    <text evidence="1">The sequence shown here is derived from an EMBL/GenBank/DDBJ whole genome shotgun (WGS) entry which is preliminary data.</text>
</comment>
<keyword evidence="2" id="KW-1185">Reference proteome</keyword>
<reference evidence="1" key="1">
    <citation type="submission" date="2022-07" db="EMBL/GenBank/DDBJ databases">
        <title>Genome Sequence of Lecanicillium saksenae.</title>
        <authorList>
            <person name="Buettner E."/>
        </authorList>
    </citation>
    <scope>NUCLEOTIDE SEQUENCE</scope>
    <source>
        <strain evidence="1">VT-O1</strain>
    </source>
</reference>
<protein>
    <submittedName>
        <fullName evidence="1">Uncharacterized protein</fullName>
    </submittedName>
</protein>
<accession>A0ACC1R5G9</accession>
<dbReference type="EMBL" id="JANAKD010000100">
    <property type="protein sequence ID" value="KAJ3497607.1"/>
    <property type="molecule type" value="Genomic_DNA"/>
</dbReference>
<evidence type="ECO:0000313" key="1">
    <source>
        <dbReference type="EMBL" id="KAJ3497607.1"/>
    </source>
</evidence>